<organism evidence="14 15">
    <name type="scientific">Acanthoscelides obtectus</name>
    <name type="common">Bean weevil</name>
    <name type="synonym">Bruchus obtectus</name>
    <dbReference type="NCBI Taxonomy" id="200917"/>
    <lineage>
        <taxon>Eukaryota</taxon>
        <taxon>Metazoa</taxon>
        <taxon>Ecdysozoa</taxon>
        <taxon>Arthropoda</taxon>
        <taxon>Hexapoda</taxon>
        <taxon>Insecta</taxon>
        <taxon>Pterygota</taxon>
        <taxon>Neoptera</taxon>
        <taxon>Endopterygota</taxon>
        <taxon>Coleoptera</taxon>
        <taxon>Polyphaga</taxon>
        <taxon>Cucujiformia</taxon>
        <taxon>Chrysomeloidea</taxon>
        <taxon>Chrysomelidae</taxon>
        <taxon>Bruchinae</taxon>
        <taxon>Bruchini</taxon>
        <taxon>Acanthoscelides</taxon>
    </lineage>
</organism>
<evidence type="ECO:0000313" key="15">
    <source>
        <dbReference type="Proteomes" id="UP001152888"/>
    </source>
</evidence>
<feature type="compositionally biased region" description="Basic and acidic residues" evidence="12">
    <location>
        <begin position="67"/>
        <end position="77"/>
    </location>
</feature>
<accession>A0A9P0PBQ8</accession>
<keyword evidence="4" id="KW-0677">Repeat</keyword>
<dbReference type="OrthoDB" id="3437960at2759"/>
<evidence type="ECO:0000256" key="9">
    <source>
        <dbReference type="ARBA" id="ARBA00023163"/>
    </source>
</evidence>
<feature type="domain" description="C2H2-type" evidence="13">
    <location>
        <begin position="82"/>
        <end position="110"/>
    </location>
</feature>
<evidence type="ECO:0000256" key="5">
    <source>
        <dbReference type="ARBA" id="ARBA00022771"/>
    </source>
</evidence>
<feature type="domain" description="C2H2-type" evidence="13">
    <location>
        <begin position="151"/>
        <end position="178"/>
    </location>
</feature>
<proteinExistence type="inferred from homology"/>
<evidence type="ECO:0000256" key="6">
    <source>
        <dbReference type="ARBA" id="ARBA00022833"/>
    </source>
</evidence>
<keyword evidence="5 11" id="KW-0863">Zinc-finger</keyword>
<evidence type="ECO:0000256" key="12">
    <source>
        <dbReference type="SAM" id="MobiDB-lite"/>
    </source>
</evidence>
<feature type="domain" description="C2H2-type" evidence="13">
    <location>
        <begin position="270"/>
        <end position="298"/>
    </location>
</feature>
<feature type="domain" description="C2H2-type" evidence="13">
    <location>
        <begin position="208"/>
        <end position="235"/>
    </location>
</feature>
<feature type="region of interest" description="Disordered" evidence="12">
    <location>
        <begin position="26"/>
        <end position="77"/>
    </location>
</feature>
<dbReference type="PANTHER" id="PTHR47772:SF13">
    <property type="entry name" value="GASTRULA ZINC FINGER PROTEIN XLCGF49.1-LIKE-RELATED"/>
    <property type="match status" value="1"/>
</dbReference>
<dbReference type="Pfam" id="PF13912">
    <property type="entry name" value="zf-C2H2_6"/>
    <property type="match status" value="1"/>
</dbReference>
<dbReference type="InterPro" id="IPR050636">
    <property type="entry name" value="C2H2-ZF_domain-containing"/>
</dbReference>
<evidence type="ECO:0000256" key="2">
    <source>
        <dbReference type="ARBA" id="ARBA00006991"/>
    </source>
</evidence>
<keyword evidence="10" id="KW-0539">Nucleus</keyword>
<feature type="domain" description="C2H2-type" evidence="13">
    <location>
        <begin position="333"/>
        <end position="360"/>
    </location>
</feature>
<reference evidence="14" key="1">
    <citation type="submission" date="2022-03" db="EMBL/GenBank/DDBJ databases">
        <authorList>
            <person name="Sayadi A."/>
        </authorList>
    </citation>
    <scope>NUCLEOTIDE SEQUENCE</scope>
</reference>
<dbReference type="Proteomes" id="UP001152888">
    <property type="component" value="Unassembled WGS sequence"/>
</dbReference>
<keyword evidence="8" id="KW-0238">DNA-binding</keyword>
<keyword evidence="7" id="KW-0805">Transcription regulation</keyword>
<comment type="similarity">
    <text evidence="2">Belongs to the krueppel C2H2-type zinc-finger protein family.</text>
</comment>
<evidence type="ECO:0000256" key="10">
    <source>
        <dbReference type="ARBA" id="ARBA00023242"/>
    </source>
</evidence>
<feature type="domain" description="C2H2-type" evidence="13">
    <location>
        <begin position="361"/>
        <end position="388"/>
    </location>
</feature>
<keyword evidence="9" id="KW-0804">Transcription</keyword>
<keyword evidence="3" id="KW-0479">Metal-binding</keyword>
<dbReference type="SUPFAM" id="SSF57667">
    <property type="entry name" value="beta-beta-alpha zinc fingers"/>
    <property type="match status" value="4"/>
</dbReference>
<evidence type="ECO:0000256" key="1">
    <source>
        <dbReference type="ARBA" id="ARBA00004123"/>
    </source>
</evidence>
<sequence length="417" mass="48727">MYFPDFEVEMKVDDDEYDVSAAYQQDKKPTLKASPAKKKKIKVEDDDEDTEYIPPTYVKKSKKRRTPKTESAKTKKQEHKVFTCRRCLAEFNSRKGLTEHTKLYHIDDSKEEHTFKYDEDQDLYICSTCSAEYQTKGEVEEHISKVHEEFYTCEQCNHTSSKAYSFAVHMKSHATDDNYSCPLCNYVTPRRTCLQNHINRVHYHKFYYTCHTCGKGFNDPAIFKEHNNEHLGIKPFICVVCNKDFVYSRYLLIHQTKYHTVHIEGTLHKTQCSICLKVFSKISTLLKHITTKHGESKEEKIEKRHLCDMCGKGFGTSDKLKIHYRIHTGDKPFLCRYCEKRFSKKDYLVMHERVHTGEKPYPCEYCGKCFNQAASLRIHTRGHTGERPYICQFCNGGYISRGSLNLHMKICNGVAVA</sequence>
<evidence type="ECO:0000313" key="14">
    <source>
        <dbReference type="EMBL" id="CAH1978867.1"/>
    </source>
</evidence>
<dbReference type="FunFam" id="3.30.160.60:FF:001480">
    <property type="entry name" value="Si:cabz01071911.3"/>
    <property type="match status" value="1"/>
</dbReference>
<evidence type="ECO:0000259" key="13">
    <source>
        <dbReference type="PROSITE" id="PS50157"/>
    </source>
</evidence>
<comment type="subcellular location">
    <subcellularLocation>
        <location evidence="1">Nucleus</location>
    </subcellularLocation>
</comment>
<gene>
    <name evidence="14" type="ORF">ACAOBT_LOCUS13274</name>
</gene>
<dbReference type="PROSITE" id="PS00028">
    <property type="entry name" value="ZINC_FINGER_C2H2_1"/>
    <property type="match status" value="7"/>
</dbReference>
<evidence type="ECO:0000256" key="4">
    <source>
        <dbReference type="ARBA" id="ARBA00022737"/>
    </source>
</evidence>
<dbReference type="PROSITE" id="PS50157">
    <property type="entry name" value="ZINC_FINGER_C2H2_2"/>
    <property type="match status" value="8"/>
</dbReference>
<feature type="domain" description="C2H2-type" evidence="13">
    <location>
        <begin position="236"/>
        <end position="260"/>
    </location>
</feature>
<dbReference type="PANTHER" id="PTHR47772">
    <property type="entry name" value="ZINC FINGER PROTEIN 200"/>
    <property type="match status" value="1"/>
</dbReference>
<protein>
    <recommendedName>
        <fullName evidence="13">C2H2-type domain-containing protein</fullName>
    </recommendedName>
</protein>
<dbReference type="FunFam" id="3.30.160.60:FF:001370">
    <property type="entry name" value="Zinc finger protein"/>
    <property type="match status" value="1"/>
</dbReference>
<dbReference type="FunFam" id="3.30.160.60:FF:001119">
    <property type="entry name" value="zinc finger protein 408"/>
    <property type="match status" value="1"/>
</dbReference>
<name>A0A9P0PBQ8_ACAOB</name>
<evidence type="ECO:0000256" key="7">
    <source>
        <dbReference type="ARBA" id="ARBA00023015"/>
    </source>
</evidence>
<dbReference type="InterPro" id="IPR013087">
    <property type="entry name" value="Znf_C2H2_type"/>
</dbReference>
<dbReference type="GO" id="GO:0005634">
    <property type="term" value="C:nucleus"/>
    <property type="evidence" value="ECO:0007669"/>
    <property type="project" value="UniProtKB-SubCell"/>
</dbReference>
<dbReference type="Pfam" id="PF00096">
    <property type="entry name" value="zf-C2H2"/>
    <property type="match status" value="5"/>
</dbReference>
<keyword evidence="6" id="KW-0862">Zinc</keyword>
<dbReference type="Gene3D" id="3.30.160.60">
    <property type="entry name" value="Classic Zinc Finger"/>
    <property type="match status" value="7"/>
</dbReference>
<dbReference type="GO" id="GO:0003690">
    <property type="term" value="F:double-stranded DNA binding"/>
    <property type="evidence" value="ECO:0007669"/>
    <property type="project" value="UniProtKB-ARBA"/>
</dbReference>
<evidence type="ECO:0000256" key="3">
    <source>
        <dbReference type="ARBA" id="ARBA00022723"/>
    </source>
</evidence>
<keyword evidence="15" id="KW-1185">Reference proteome</keyword>
<comment type="caution">
    <text evidence="14">The sequence shown here is derived from an EMBL/GenBank/DDBJ whole genome shotgun (WGS) entry which is preliminary data.</text>
</comment>
<dbReference type="GO" id="GO:0008270">
    <property type="term" value="F:zinc ion binding"/>
    <property type="evidence" value="ECO:0007669"/>
    <property type="project" value="UniProtKB-KW"/>
</dbReference>
<dbReference type="InterPro" id="IPR036236">
    <property type="entry name" value="Znf_C2H2_sf"/>
</dbReference>
<dbReference type="EMBL" id="CAKOFQ010006875">
    <property type="protein sequence ID" value="CAH1978867.1"/>
    <property type="molecule type" value="Genomic_DNA"/>
</dbReference>
<dbReference type="SMART" id="SM00355">
    <property type="entry name" value="ZnF_C2H2"/>
    <property type="match status" value="11"/>
</dbReference>
<evidence type="ECO:0000256" key="8">
    <source>
        <dbReference type="ARBA" id="ARBA00023125"/>
    </source>
</evidence>
<evidence type="ECO:0000256" key="11">
    <source>
        <dbReference type="PROSITE-ProRule" id="PRU00042"/>
    </source>
</evidence>
<dbReference type="AlphaFoldDB" id="A0A9P0PBQ8"/>
<feature type="domain" description="C2H2-type" evidence="13">
    <location>
        <begin position="305"/>
        <end position="332"/>
    </location>
</feature>